<protein>
    <submittedName>
        <fullName evidence="2">DUF58 domain-containing protein</fullName>
    </submittedName>
</protein>
<keyword evidence="1" id="KW-0812">Transmembrane</keyword>
<gene>
    <name evidence="2" type="ORF">KQI82_09945</name>
</gene>
<dbReference type="EMBL" id="JAHLQN010000001">
    <property type="protein sequence ID" value="MBU5627228.1"/>
    <property type="molecule type" value="Genomic_DNA"/>
</dbReference>
<organism evidence="2 3">
    <name type="scientific">Dysosmobacter acutus</name>
    <dbReference type="NCBI Taxonomy" id="2841504"/>
    <lineage>
        <taxon>Bacteria</taxon>
        <taxon>Bacillati</taxon>
        <taxon>Bacillota</taxon>
        <taxon>Clostridia</taxon>
        <taxon>Eubacteriales</taxon>
        <taxon>Oscillospiraceae</taxon>
        <taxon>Dysosmobacter</taxon>
    </lineage>
</organism>
<proteinExistence type="predicted"/>
<dbReference type="PANTHER" id="PTHR34351:SF2">
    <property type="entry name" value="DUF58 DOMAIN-CONTAINING PROTEIN"/>
    <property type="match status" value="1"/>
</dbReference>
<keyword evidence="3" id="KW-1185">Reference proteome</keyword>
<comment type="caution">
    <text evidence="2">The sequence shown here is derived from an EMBL/GenBank/DDBJ whole genome shotgun (WGS) entry which is preliminary data.</text>
</comment>
<evidence type="ECO:0000256" key="1">
    <source>
        <dbReference type="SAM" id="Phobius"/>
    </source>
</evidence>
<keyword evidence="1" id="KW-0472">Membrane</keyword>
<evidence type="ECO:0000313" key="3">
    <source>
        <dbReference type="Proteomes" id="UP000787672"/>
    </source>
</evidence>
<name>A0ABS6FAA8_9FIRM</name>
<accession>A0ABS6FAA8</accession>
<feature type="transmembrane region" description="Helical" evidence="1">
    <location>
        <begin position="38"/>
        <end position="57"/>
    </location>
</feature>
<sequence>MRDKPIFSRSSNLVSLPALGLELLFCVLAAFFDQRQLSAALMFVFLLSGVSRLWAVLSLRRLSISVSDAGRGLFPGETAVFEIEVRNEKFLPVIWLEVFFPLAKTLCLTPEDCRPPDDWEAPVLERSGASSALVGERRFSFFLWYETLRFQSRWIANCRGIYSMEGWRLRTGDGFGLTQVERSIHKDARFAVYPRLIDVAPDLFLRNLWNTESGTRGVMEDPTIIRSTRDYMTTDSFKHINWRLAAQGLPLTVNVYEEILPQTVHFLFDGESFSGPDPHPEEMEDALSILASELVLLSERQVSCGLSLCRGAECEPVNLFPSSSHIEELLWALAAYQPMEPKRDPNSGSILLQAPAFDTNTLYEAAGNVGRFYYISYDIASLTDRTLLRHLDHTCLSLLTYCEPEPYGGFETVCLCGLKEGQGHA</sequence>
<dbReference type="PANTHER" id="PTHR34351">
    <property type="entry name" value="SLR1927 PROTEIN-RELATED"/>
    <property type="match status" value="1"/>
</dbReference>
<dbReference type="RefSeq" id="WP_216632606.1">
    <property type="nucleotide sequence ID" value="NZ_JAHLQN010000001.1"/>
</dbReference>
<dbReference type="Proteomes" id="UP000787672">
    <property type="component" value="Unassembled WGS sequence"/>
</dbReference>
<evidence type="ECO:0000313" key="2">
    <source>
        <dbReference type="EMBL" id="MBU5627228.1"/>
    </source>
</evidence>
<keyword evidence="1" id="KW-1133">Transmembrane helix</keyword>
<reference evidence="2 3" key="1">
    <citation type="submission" date="2021-06" db="EMBL/GenBank/DDBJ databases">
        <authorList>
            <person name="Sun Q."/>
            <person name="Li D."/>
        </authorList>
    </citation>
    <scope>NUCLEOTIDE SEQUENCE [LARGE SCALE GENOMIC DNA]</scope>
    <source>
        <strain evidence="2 3">MSJ-2</strain>
    </source>
</reference>
<feature type="transmembrane region" description="Helical" evidence="1">
    <location>
        <begin position="12"/>
        <end position="32"/>
    </location>
</feature>